<dbReference type="EMBL" id="JAIOIV010000027">
    <property type="protein sequence ID" value="MBZ0155194.1"/>
    <property type="molecule type" value="Genomic_DNA"/>
</dbReference>
<proteinExistence type="predicted"/>
<evidence type="ECO:0000256" key="1">
    <source>
        <dbReference type="SAM" id="MobiDB-lite"/>
    </source>
</evidence>
<name>A0A953LZ69_9BACT</name>
<accession>A0A953LZ69</accession>
<sequence length="120" mass="13702">MNSKQKNAERLERKQQKLDAAPVSARYPDVTSIVIAMDYYRRGSSPPFMQRIINFLPGSAAYFLMECMEDKCTHGGFNLESIIYTMVKNRQESTNGELVCSGSDSSCRRRIAYKIAIQYN</sequence>
<feature type="compositionally biased region" description="Basic and acidic residues" evidence="1">
    <location>
        <begin position="1"/>
        <end position="17"/>
    </location>
</feature>
<evidence type="ECO:0000313" key="2">
    <source>
        <dbReference type="EMBL" id="MBZ0155194.1"/>
    </source>
</evidence>
<reference evidence="2" key="2">
    <citation type="submission" date="2021-08" db="EMBL/GenBank/DDBJ databases">
        <authorList>
            <person name="Dalcin Martins P."/>
        </authorList>
    </citation>
    <scope>NUCLEOTIDE SEQUENCE</scope>
    <source>
        <strain evidence="2">MAG_39</strain>
    </source>
</reference>
<dbReference type="AlphaFoldDB" id="A0A953LZ69"/>
<feature type="region of interest" description="Disordered" evidence="1">
    <location>
        <begin position="1"/>
        <end position="23"/>
    </location>
</feature>
<protein>
    <submittedName>
        <fullName evidence="2">Uncharacterized protein</fullName>
    </submittedName>
</protein>
<organism evidence="2 3">
    <name type="scientific">Candidatus Nitrobium versatile</name>
    <dbReference type="NCBI Taxonomy" id="2884831"/>
    <lineage>
        <taxon>Bacteria</taxon>
        <taxon>Pseudomonadati</taxon>
        <taxon>Nitrospirota</taxon>
        <taxon>Nitrospiria</taxon>
        <taxon>Nitrospirales</taxon>
        <taxon>Nitrospiraceae</taxon>
        <taxon>Candidatus Nitrobium</taxon>
    </lineage>
</organism>
<comment type="caution">
    <text evidence="2">The sequence shown here is derived from an EMBL/GenBank/DDBJ whole genome shotgun (WGS) entry which is preliminary data.</text>
</comment>
<reference evidence="2" key="1">
    <citation type="journal article" date="2021" name="bioRxiv">
        <title>Unraveling nitrogen, sulfur and carbon metabolic pathways and microbial community transcriptional responses to substrate deprivation and toxicity stresses in a bioreactor mimicking anoxic brackish coastal sediment conditions.</title>
        <authorList>
            <person name="Martins P.D."/>
            <person name="Echeveste M.J."/>
            <person name="Arshad A."/>
            <person name="Kurth J."/>
            <person name="Ouboter H."/>
            <person name="Jetten M.S.M."/>
            <person name="Welte C.U."/>
        </authorList>
    </citation>
    <scope>NUCLEOTIDE SEQUENCE</scope>
    <source>
        <strain evidence="2">MAG_39</strain>
    </source>
</reference>
<gene>
    <name evidence="2" type="ORF">K8I29_03145</name>
</gene>
<evidence type="ECO:0000313" key="3">
    <source>
        <dbReference type="Proteomes" id="UP000705867"/>
    </source>
</evidence>
<dbReference type="Proteomes" id="UP000705867">
    <property type="component" value="Unassembled WGS sequence"/>
</dbReference>